<evidence type="ECO:0000313" key="10">
    <source>
        <dbReference type="Proteomes" id="UP000294887"/>
    </source>
</evidence>
<dbReference type="GO" id="GO:0046872">
    <property type="term" value="F:metal ion binding"/>
    <property type="evidence" value="ECO:0007669"/>
    <property type="project" value="UniProtKB-KW"/>
</dbReference>
<proteinExistence type="predicted"/>
<evidence type="ECO:0000256" key="3">
    <source>
        <dbReference type="ARBA" id="ARBA00022723"/>
    </source>
</evidence>
<dbReference type="PANTHER" id="PTHR43551:SF1">
    <property type="entry name" value="HETERODISULFIDE REDUCTASE"/>
    <property type="match status" value="1"/>
</dbReference>
<dbReference type="NCBIfam" id="NF045796">
    <property type="entry name" value="DsrK"/>
    <property type="match status" value="1"/>
</dbReference>
<dbReference type="InterPro" id="IPR009051">
    <property type="entry name" value="Helical_ferredxn"/>
</dbReference>
<dbReference type="EMBL" id="SMFQ01000004">
    <property type="protein sequence ID" value="TCJ84947.1"/>
    <property type="molecule type" value="Genomic_DNA"/>
</dbReference>
<reference evidence="9 10" key="1">
    <citation type="submission" date="2019-03" db="EMBL/GenBank/DDBJ databases">
        <title>Genomic Encyclopedia of Type Strains, Phase IV (KMG-IV): sequencing the most valuable type-strain genomes for metagenomic binning, comparative biology and taxonomic classification.</title>
        <authorList>
            <person name="Goeker M."/>
        </authorList>
    </citation>
    <scope>NUCLEOTIDE SEQUENCE [LARGE SCALE GENOMIC DNA]</scope>
    <source>
        <strain evidence="9 10">DSM 24830</strain>
    </source>
</reference>
<evidence type="ECO:0000256" key="7">
    <source>
        <dbReference type="SAM" id="MobiDB-lite"/>
    </source>
</evidence>
<evidence type="ECO:0000256" key="1">
    <source>
        <dbReference type="ARBA" id="ARBA00022448"/>
    </source>
</evidence>
<dbReference type="AlphaFoldDB" id="A0A4R1ETI6"/>
<dbReference type="Proteomes" id="UP000294887">
    <property type="component" value="Unassembled WGS sequence"/>
</dbReference>
<sequence length="561" mass="62332">MADYDVPEITGEDGIVDVPALQPDAMKSHGPWVSKPEFQDAMHFPTDFNMPEDVSAYGNTDTLVENWKERALDKMADLKGRYRSLQVFLDICVKCGACTDKCHYYLGTTDPKNMPVARQDLLRKVYRRYFTFAGKFFGKMGMPGFVGAAELDEDVVKDWYNYYHQCSQCRRCSVFCPYGIDTAEISMAAREILDHIGMGQKYCTEIMGKLNKIGNNLGLPEAALADTLEGLEEDIYDETGVEVKLPLDKKGAEILLITPSADFFAEPHVDGLMGYAKVFHELGLDWTLSSYASEGANFGMFIGSYENMRKISLRIRKAAQDLGVKRIVFGECGHAWRVAYSFLNTLAGPFDFLDQNYPIPQHVLEITEPALAAGKLNIDKSKNDDMVLTFHDSCNIARGSRMGAKPGGQFDIPRNVIRAVCNNFVDMPADTIHDATFCCGGGGGILTDDLMDIRIKGAQPRMEALKHVTDKHQVTHMAAICAICKSQFTKVVPYYGFSMDMIVSVHQLVSNAIFLTGQLTEEEIEAKEAAEEAEWAAAREKAAAEKAAKESEEAEKETSDK</sequence>
<dbReference type="InterPro" id="IPR017900">
    <property type="entry name" value="4Fe4S_Fe_S_CS"/>
</dbReference>
<protein>
    <submittedName>
        <fullName evidence="9">Fe-S oxidoreductase</fullName>
    </submittedName>
</protein>
<organism evidence="9 10">
    <name type="scientific">Cocleimonas flava</name>
    <dbReference type="NCBI Taxonomy" id="634765"/>
    <lineage>
        <taxon>Bacteria</taxon>
        <taxon>Pseudomonadati</taxon>
        <taxon>Pseudomonadota</taxon>
        <taxon>Gammaproteobacteria</taxon>
        <taxon>Thiotrichales</taxon>
        <taxon>Thiotrichaceae</taxon>
        <taxon>Cocleimonas</taxon>
    </lineage>
</organism>
<evidence type="ECO:0000256" key="6">
    <source>
        <dbReference type="ARBA" id="ARBA00023014"/>
    </source>
</evidence>
<feature type="domain" description="4Fe-4S ferredoxin-type" evidence="8">
    <location>
        <begin position="83"/>
        <end position="112"/>
    </location>
</feature>
<evidence type="ECO:0000313" key="9">
    <source>
        <dbReference type="EMBL" id="TCJ84947.1"/>
    </source>
</evidence>
<dbReference type="PANTHER" id="PTHR43551">
    <property type="entry name" value="FUMARATE REDUCTASE IRON-SULFUR SUBUNIT"/>
    <property type="match status" value="1"/>
</dbReference>
<keyword evidence="1" id="KW-0813">Transport</keyword>
<dbReference type="SUPFAM" id="SSF46548">
    <property type="entry name" value="alpha-helical ferredoxin"/>
    <property type="match status" value="1"/>
</dbReference>
<keyword evidence="3" id="KW-0479">Metal-binding</keyword>
<gene>
    <name evidence="9" type="ORF">EV695_2910</name>
</gene>
<name>A0A4R1ETI6_9GAMM</name>
<evidence type="ECO:0000259" key="8">
    <source>
        <dbReference type="PROSITE" id="PS51379"/>
    </source>
</evidence>
<keyword evidence="2" id="KW-0004">4Fe-4S</keyword>
<feature type="domain" description="4Fe-4S ferredoxin-type" evidence="8">
    <location>
        <begin position="156"/>
        <end position="186"/>
    </location>
</feature>
<evidence type="ECO:0000256" key="4">
    <source>
        <dbReference type="ARBA" id="ARBA00022982"/>
    </source>
</evidence>
<feature type="compositionally biased region" description="Basic and acidic residues" evidence="7">
    <location>
        <begin position="537"/>
        <end position="561"/>
    </location>
</feature>
<evidence type="ECO:0000256" key="5">
    <source>
        <dbReference type="ARBA" id="ARBA00023004"/>
    </source>
</evidence>
<dbReference type="RefSeq" id="WP_207907093.1">
    <property type="nucleotide sequence ID" value="NZ_BAAAFU010000006.1"/>
</dbReference>
<dbReference type="InterPro" id="IPR017896">
    <property type="entry name" value="4Fe4S_Fe-S-bd"/>
</dbReference>
<dbReference type="GO" id="GO:0051539">
    <property type="term" value="F:4 iron, 4 sulfur cluster binding"/>
    <property type="evidence" value="ECO:0007669"/>
    <property type="project" value="UniProtKB-KW"/>
</dbReference>
<dbReference type="Pfam" id="PF13183">
    <property type="entry name" value="Fer4_8"/>
    <property type="match status" value="1"/>
</dbReference>
<accession>A0A4R1ETI6</accession>
<dbReference type="PROSITE" id="PS51379">
    <property type="entry name" value="4FE4S_FER_2"/>
    <property type="match status" value="2"/>
</dbReference>
<dbReference type="Gene3D" id="1.10.1060.10">
    <property type="entry name" value="Alpha-helical ferredoxin"/>
    <property type="match status" value="1"/>
</dbReference>
<feature type="region of interest" description="Disordered" evidence="7">
    <location>
        <begin position="527"/>
        <end position="561"/>
    </location>
</feature>
<keyword evidence="6" id="KW-0411">Iron-sulfur</keyword>
<comment type="caution">
    <text evidence="9">The sequence shown here is derived from an EMBL/GenBank/DDBJ whole genome shotgun (WGS) entry which is preliminary data.</text>
</comment>
<keyword evidence="5" id="KW-0408">Iron</keyword>
<keyword evidence="4" id="KW-0249">Electron transport</keyword>
<evidence type="ECO:0000256" key="2">
    <source>
        <dbReference type="ARBA" id="ARBA00022485"/>
    </source>
</evidence>
<dbReference type="PROSITE" id="PS00198">
    <property type="entry name" value="4FE4S_FER_1"/>
    <property type="match status" value="1"/>
</dbReference>
<keyword evidence="10" id="KW-1185">Reference proteome</keyword>